<reference evidence="4" key="1">
    <citation type="submission" date="2021-01" db="EMBL/GenBank/DDBJ databases">
        <title>A chromosome-scale assembly of European eel, Anguilla anguilla.</title>
        <authorList>
            <person name="Henkel C."/>
            <person name="Jong-Raadsen S.A."/>
            <person name="Dufour S."/>
            <person name="Weltzien F.-A."/>
            <person name="Palstra A.P."/>
            <person name="Pelster B."/>
            <person name="Spaink H.P."/>
            <person name="Van Den Thillart G.E."/>
            <person name="Jansen H."/>
            <person name="Zahm M."/>
            <person name="Klopp C."/>
            <person name="Cedric C."/>
            <person name="Louis A."/>
            <person name="Berthelot C."/>
            <person name="Parey E."/>
            <person name="Roest Crollius H."/>
            <person name="Montfort J."/>
            <person name="Robinson-Rechavi M."/>
            <person name="Bucao C."/>
            <person name="Bouchez O."/>
            <person name="Gislard M."/>
            <person name="Lluch J."/>
            <person name="Milhes M."/>
            <person name="Lampietro C."/>
            <person name="Lopez Roques C."/>
            <person name="Donnadieu C."/>
            <person name="Braasch I."/>
            <person name="Desvignes T."/>
            <person name="Postlethwait J."/>
            <person name="Bobe J."/>
            <person name="Guiguen Y."/>
            <person name="Dirks R."/>
        </authorList>
    </citation>
    <scope>NUCLEOTIDE SEQUENCE</scope>
    <source>
        <strain evidence="4">Tag_6206</strain>
        <tissue evidence="4">Liver</tissue>
    </source>
</reference>
<dbReference type="InterPro" id="IPR001811">
    <property type="entry name" value="Chemokine_IL8-like_dom"/>
</dbReference>
<keyword evidence="1" id="KW-0202">Cytokine</keyword>
<name>A0A9D3MMX3_ANGAN</name>
<sequence>MRFGVLFLLLACLYLSLAQGTYENCCLKRVERARQSTIKRVVHYRVQETDGGCNLPAIVFTMKGGRTFCANPNRKWVQKLKKNIDERKA</sequence>
<feature type="domain" description="Chemokine interleukin-8-like" evidence="3">
    <location>
        <begin position="22"/>
        <end position="84"/>
    </location>
</feature>
<dbReference type="PANTHER" id="PTHR12015">
    <property type="entry name" value="SMALL INDUCIBLE CYTOKINE A"/>
    <property type="match status" value="1"/>
</dbReference>
<proteinExistence type="predicted"/>
<feature type="chain" id="PRO_5039527710" description="Chemokine interleukin-8-like domain-containing protein" evidence="2">
    <location>
        <begin position="19"/>
        <end position="89"/>
    </location>
</feature>
<accession>A0A9D3MMX3</accession>
<dbReference type="Gene3D" id="2.40.50.40">
    <property type="match status" value="1"/>
</dbReference>
<dbReference type="SUPFAM" id="SSF54117">
    <property type="entry name" value="Interleukin 8-like chemokines"/>
    <property type="match status" value="1"/>
</dbReference>
<evidence type="ECO:0000259" key="3">
    <source>
        <dbReference type="SMART" id="SM00199"/>
    </source>
</evidence>
<evidence type="ECO:0000256" key="1">
    <source>
        <dbReference type="ARBA" id="ARBA00022514"/>
    </source>
</evidence>
<dbReference type="AlphaFoldDB" id="A0A9D3MMX3"/>
<evidence type="ECO:0000313" key="5">
    <source>
        <dbReference type="Proteomes" id="UP001044222"/>
    </source>
</evidence>
<organism evidence="4 5">
    <name type="scientific">Anguilla anguilla</name>
    <name type="common">European freshwater eel</name>
    <name type="synonym">Muraena anguilla</name>
    <dbReference type="NCBI Taxonomy" id="7936"/>
    <lineage>
        <taxon>Eukaryota</taxon>
        <taxon>Metazoa</taxon>
        <taxon>Chordata</taxon>
        <taxon>Craniata</taxon>
        <taxon>Vertebrata</taxon>
        <taxon>Euteleostomi</taxon>
        <taxon>Actinopterygii</taxon>
        <taxon>Neopterygii</taxon>
        <taxon>Teleostei</taxon>
        <taxon>Anguilliformes</taxon>
        <taxon>Anguillidae</taxon>
        <taxon>Anguilla</taxon>
    </lineage>
</organism>
<evidence type="ECO:0000313" key="4">
    <source>
        <dbReference type="EMBL" id="KAG5850806.1"/>
    </source>
</evidence>
<dbReference type="InterPro" id="IPR039809">
    <property type="entry name" value="Chemokine_b/g/d"/>
</dbReference>
<feature type="signal peptide" evidence="2">
    <location>
        <begin position="1"/>
        <end position="18"/>
    </location>
</feature>
<dbReference type="GO" id="GO:0005615">
    <property type="term" value="C:extracellular space"/>
    <property type="evidence" value="ECO:0007669"/>
    <property type="project" value="UniProtKB-KW"/>
</dbReference>
<dbReference type="CDD" id="cd00169">
    <property type="entry name" value="Chemokine"/>
    <property type="match status" value="1"/>
</dbReference>
<evidence type="ECO:0000256" key="2">
    <source>
        <dbReference type="SAM" id="SignalP"/>
    </source>
</evidence>
<gene>
    <name evidence="4" type="ORF">ANANG_G00086340</name>
</gene>
<comment type="caution">
    <text evidence="4">The sequence shown here is derived from an EMBL/GenBank/DDBJ whole genome shotgun (WGS) entry which is preliminary data.</text>
</comment>
<dbReference type="GO" id="GO:0006955">
    <property type="term" value="P:immune response"/>
    <property type="evidence" value="ECO:0007669"/>
    <property type="project" value="InterPro"/>
</dbReference>
<protein>
    <recommendedName>
        <fullName evidence="3">Chemokine interleukin-8-like domain-containing protein</fullName>
    </recommendedName>
</protein>
<dbReference type="PANTHER" id="PTHR12015:SF186">
    <property type="entry name" value="C-C MOTIF CHEMOKINE 21-LIKE-RELATED"/>
    <property type="match status" value="1"/>
</dbReference>
<dbReference type="SMART" id="SM00199">
    <property type="entry name" value="SCY"/>
    <property type="match status" value="1"/>
</dbReference>
<keyword evidence="2" id="KW-0732">Signal</keyword>
<keyword evidence="5" id="KW-1185">Reference proteome</keyword>
<dbReference type="EMBL" id="JAFIRN010000004">
    <property type="protein sequence ID" value="KAG5850806.1"/>
    <property type="molecule type" value="Genomic_DNA"/>
</dbReference>
<dbReference type="GO" id="GO:0008009">
    <property type="term" value="F:chemokine activity"/>
    <property type="evidence" value="ECO:0007669"/>
    <property type="project" value="InterPro"/>
</dbReference>
<dbReference type="InterPro" id="IPR036048">
    <property type="entry name" value="Interleukin_8-like_sf"/>
</dbReference>
<dbReference type="Pfam" id="PF00048">
    <property type="entry name" value="IL8"/>
    <property type="match status" value="1"/>
</dbReference>
<dbReference type="Proteomes" id="UP001044222">
    <property type="component" value="Unassembled WGS sequence"/>
</dbReference>